<reference evidence="2 3" key="1">
    <citation type="journal article" date="2005" name="Int. J. Syst. Evol. Microbiol.">
        <title>Bacillus cibi sp. nov., isolated from jeotgal, a traditional Korean fermented seafood.</title>
        <authorList>
            <person name="Yoon J.H."/>
            <person name="Lee C.H."/>
            <person name="Oh T.K."/>
        </authorList>
    </citation>
    <scope>NUCLEOTIDE SEQUENCE [LARGE SCALE GENOMIC DNA]</scope>
    <source>
        <strain evidence="2 3">DSM 16189</strain>
    </source>
</reference>
<sequence length="176" mass="19436">MTDDYQSNSAGIEDGQDDKQGEGLPFIARAMITGFAGGIFWSLIGYLAYVLNMTEISPNMLLQPFLLGDWKNGTIGNFAGVLVIGFLSIGTALVYYLVLKRFSSIFVGMIYGAALWALVFFLLNPIFPNVKTVFELERLTTVTMICLYILYGVFIGYSISFEQNELQSKKKGSAST</sequence>
<feature type="transmembrane region" description="Helical" evidence="1">
    <location>
        <begin position="26"/>
        <end position="51"/>
    </location>
</feature>
<dbReference type="Pfam" id="PF11085">
    <property type="entry name" value="YqhR"/>
    <property type="match status" value="1"/>
</dbReference>
<gene>
    <name evidence="2" type="ORF">GS18_0211075</name>
</gene>
<keyword evidence="1" id="KW-0812">Transmembrane</keyword>
<evidence type="ECO:0008006" key="4">
    <source>
        <dbReference type="Google" id="ProtNLM"/>
    </source>
</evidence>
<accession>A0A084GWF0</accession>
<feature type="transmembrane region" description="Helical" evidence="1">
    <location>
        <begin position="139"/>
        <end position="161"/>
    </location>
</feature>
<evidence type="ECO:0000313" key="3">
    <source>
        <dbReference type="Proteomes" id="UP000028549"/>
    </source>
</evidence>
<dbReference type="RefSeq" id="WP_029279755.1">
    <property type="nucleotide sequence ID" value="NZ_JNVC02000005.1"/>
</dbReference>
<dbReference type="InterPro" id="IPR024563">
    <property type="entry name" value="YqhR"/>
</dbReference>
<dbReference type="EMBL" id="JNVC02000005">
    <property type="protein sequence ID" value="KEZ51662.1"/>
    <property type="molecule type" value="Genomic_DNA"/>
</dbReference>
<evidence type="ECO:0000313" key="2">
    <source>
        <dbReference type="EMBL" id="KEZ51662.1"/>
    </source>
</evidence>
<evidence type="ECO:0000256" key="1">
    <source>
        <dbReference type="SAM" id="Phobius"/>
    </source>
</evidence>
<name>A0A084GWF0_METID</name>
<feature type="transmembrane region" description="Helical" evidence="1">
    <location>
        <begin position="105"/>
        <end position="127"/>
    </location>
</feature>
<feature type="transmembrane region" description="Helical" evidence="1">
    <location>
        <begin position="75"/>
        <end position="98"/>
    </location>
</feature>
<keyword evidence="1" id="KW-0472">Membrane</keyword>
<protein>
    <recommendedName>
        <fullName evidence="4">Membrane protein YqhR</fullName>
    </recommendedName>
</protein>
<comment type="caution">
    <text evidence="2">The sequence shown here is derived from an EMBL/GenBank/DDBJ whole genome shotgun (WGS) entry which is preliminary data.</text>
</comment>
<organism evidence="2 3">
    <name type="scientific">Metabacillus indicus</name>
    <name type="common">Bacillus indicus</name>
    <dbReference type="NCBI Taxonomy" id="246786"/>
    <lineage>
        <taxon>Bacteria</taxon>
        <taxon>Bacillati</taxon>
        <taxon>Bacillota</taxon>
        <taxon>Bacilli</taxon>
        <taxon>Bacillales</taxon>
        <taxon>Bacillaceae</taxon>
        <taxon>Metabacillus</taxon>
    </lineage>
</organism>
<keyword evidence="3" id="KW-1185">Reference proteome</keyword>
<dbReference type="STRING" id="246786.GS18_0211075"/>
<proteinExistence type="predicted"/>
<dbReference type="Proteomes" id="UP000028549">
    <property type="component" value="Unassembled WGS sequence"/>
</dbReference>
<dbReference type="AlphaFoldDB" id="A0A084GWF0"/>
<keyword evidence="1" id="KW-1133">Transmembrane helix</keyword>